<dbReference type="CDD" id="cd03495">
    <property type="entry name" value="SQR_TypeC_SdhD_like"/>
    <property type="match status" value="1"/>
</dbReference>
<comment type="pathway">
    <text evidence="4">Carbohydrate metabolism; tricarboxylic acid cycle.</text>
</comment>
<evidence type="ECO:0000256" key="13">
    <source>
        <dbReference type="ARBA" id="ARBA00023136"/>
    </source>
</evidence>
<evidence type="ECO:0000256" key="4">
    <source>
        <dbReference type="ARBA" id="ARBA00005163"/>
    </source>
</evidence>
<dbReference type="GO" id="GO:0020037">
    <property type="term" value="F:heme binding"/>
    <property type="evidence" value="ECO:0007669"/>
    <property type="project" value="InterPro"/>
</dbReference>
<keyword evidence="7" id="KW-0349">Heme</keyword>
<accession>A0A382HGZ1</accession>
<name>A0A382HGZ1_9ZZZZ</name>
<dbReference type="AlphaFoldDB" id="A0A382HGZ1"/>
<gene>
    <name evidence="15" type="ORF">METZ01_LOCUS239422</name>
</gene>
<dbReference type="GO" id="GO:0046872">
    <property type="term" value="F:metal ion binding"/>
    <property type="evidence" value="ECO:0007669"/>
    <property type="project" value="UniProtKB-KW"/>
</dbReference>
<organism evidence="15">
    <name type="scientific">marine metagenome</name>
    <dbReference type="NCBI Taxonomy" id="408172"/>
    <lineage>
        <taxon>unclassified sequences</taxon>
        <taxon>metagenomes</taxon>
        <taxon>ecological metagenomes</taxon>
    </lineage>
</organism>
<dbReference type="InterPro" id="IPR000701">
    <property type="entry name" value="SuccDH_FuR_B_TM-su"/>
</dbReference>
<sequence length="121" mass="13406">MESSKRRPLMDAQKGTGHWRWQRISALLLIPLSIWLIVSFGNVVYNEYQQALAWVSAPLPGLLLGITLISLLFHGHLGIVVVIDDYVRGPWRKKASQISALLTAFTGLFAIAAIVAILITK</sequence>
<feature type="transmembrane region" description="Helical" evidence="14">
    <location>
        <begin position="21"/>
        <end position="41"/>
    </location>
</feature>
<evidence type="ECO:0000313" key="15">
    <source>
        <dbReference type="EMBL" id="SVB86568.1"/>
    </source>
</evidence>
<evidence type="ECO:0008006" key="16">
    <source>
        <dbReference type="Google" id="ProtNLM"/>
    </source>
</evidence>
<dbReference type="Pfam" id="PF01127">
    <property type="entry name" value="Sdh_cyt"/>
    <property type="match status" value="1"/>
</dbReference>
<keyword evidence="10" id="KW-0249">Electron transport</keyword>
<keyword evidence="9" id="KW-0479">Metal-binding</keyword>
<evidence type="ECO:0000256" key="5">
    <source>
        <dbReference type="ARBA" id="ARBA00022448"/>
    </source>
</evidence>
<evidence type="ECO:0000256" key="14">
    <source>
        <dbReference type="SAM" id="Phobius"/>
    </source>
</evidence>
<evidence type="ECO:0000256" key="2">
    <source>
        <dbReference type="ARBA" id="ARBA00004050"/>
    </source>
</evidence>
<comment type="function">
    <text evidence="2">Membrane-anchoring subunit of succinate dehydrogenase (SDH).</text>
</comment>
<evidence type="ECO:0000256" key="1">
    <source>
        <dbReference type="ARBA" id="ARBA00001971"/>
    </source>
</evidence>
<dbReference type="InterPro" id="IPR014312">
    <property type="entry name" value="Succ_DH_anchor"/>
</dbReference>
<dbReference type="NCBIfam" id="TIGR02968">
    <property type="entry name" value="succ_dehyd_anc"/>
    <property type="match status" value="1"/>
</dbReference>
<evidence type="ECO:0000256" key="6">
    <source>
        <dbReference type="ARBA" id="ARBA00022532"/>
    </source>
</evidence>
<proteinExistence type="predicted"/>
<keyword evidence="5" id="KW-0813">Transport</keyword>
<evidence type="ECO:0000256" key="11">
    <source>
        <dbReference type="ARBA" id="ARBA00022989"/>
    </source>
</evidence>
<dbReference type="UniPathway" id="UPA00223"/>
<keyword evidence="8 14" id="KW-0812">Transmembrane</keyword>
<comment type="subcellular location">
    <subcellularLocation>
        <location evidence="3">Membrane</location>
        <topology evidence="3">Multi-pass membrane protein</topology>
    </subcellularLocation>
</comment>
<dbReference type="GO" id="GO:0016020">
    <property type="term" value="C:membrane"/>
    <property type="evidence" value="ECO:0007669"/>
    <property type="project" value="UniProtKB-SubCell"/>
</dbReference>
<keyword evidence="6" id="KW-0816">Tricarboxylic acid cycle</keyword>
<evidence type="ECO:0000256" key="9">
    <source>
        <dbReference type="ARBA" id="ARBA00022723"/>
    </source>
</evidence>
<dbReference type="SUPFAM" id="SSF81343">
    <property type="entry name" value="Fumarate reductase respiratory complex transmembrane subunits"/>
    <property type="match status" value="1"/>
</dbReference>
<dbReference type="GO" id="GO:0006099">
    <property type="term" value="P:tricarboxylic acid cycle"/>
    <property type="evidence" value="ECO:0007669"/>
    <property type="project" value="UniProtKB-UniPathway"/>
</dbReference>
<dbReference type="Gene3D" id="1.20.1300.10">
    <property type="entry name" value="Fumarate reductase/succinate dehydrogenase, transmembrane subunit"/>
    <property type="match status" value="1"/>
</dbReference>
<evidence type="ECO:0000256" key="7">
    <source>
        <dbReference type="ARBA" id="ARBA00022617"/>
    </source>
</evidence>
<evidence type="ECO:0000256" key="10">
    <source>
        <dbReference type="ARBA" id="ARBA00022982"/>
    </source>
</evidence>
<evidence type="ECO:0000256" key="12">
    <source>
        <dbReference type="ARBA" id="ARBA00023004"/>
    </source>
</evidence>
<protein>
    <recommendedName>
        <fullName evidence="16">Succinate dehydrogenase hydrophobic membrane anchor subunit</fullName>
    </recommendedName>
</protein>
<feature type="transmembrane region" description="Helical" evidence="14">
    <location>
        <begin position="61"/>
        <end position="83"/>
    </location>
</feature>
<feature type="transmembrane region" description="Helical" evidence="14">
    <location>
        <begin position="95"/>
        <end position="119"/>
    </location>
</feature>
<evidence type="ECO:0000256" key="3">
    <source>
        <dbReference type="ARBA" id="ARBA00004141"/>
    </source>
</evidence>
<keyword evidence="13 14" id="KW-0472">Membrane</keyword>
<keyword evidence="11 14" id="KW-1133">Transmembrane helix</keyword>
<keyword evidence="12" id="KW-0408">Iron</keyword>
<dbReference type="InterPro" id="IPR034804">
    <property type="entry name" value="SQR/QFR_C/D"/>
</dbReference>
<reference evidence="15" key="1">
    <citation type="submission" date="2018-05" db="EMBL/GenBank/DDBJ databases">
        <authorList>
            <person name="Lanie J.A."/>
            <person name="Ng W.-L."/>
            <person name="Kazmierczak K.M."/>
            <person name="Andrzejewski T.M."/>
            <person name="Davidsen T.M."/>
            <person name="Wayne K.J."/>
            <person name="Tettelin H."/>
            <person name="Glass J.I."/>
            <person name="Rusch D."/>
            <person name="Podicherti R."/>
            <person name="Tsui H.-C.T."/>
            <person name="Winkler M.E."/>
        </authorList>
    </citation>
    <scope>NUCLEOTIDE SEQUENCE</scope>
</reference>
<comment type="cofactor">
    <cofactor evidence="1">
        <name>heme</name>
        <dbReference type="ChEBI" id="CHEBI:30413"/>
    </cofactor>
</comment>
<dbReference type="EMBL" id="UINC01061221">
    <property type="protein sequence ID" value="SVB86568.1"/>
    <property type="molecule type" value="Genomic_DNA"/>
</dbReference>
<evidence type="ECO:0000256" key="8">
    <source>
        <dbReference type="ARBA" id="ARBA00022692"/>
    </source>
</evidence>